<evidence type="ECO:0000256" key="2">
    <source>
        <dbReference type="SAM" id="SignalP"/>
    </source>
</evidence>
<feature type="compositionally biased region" description="Pro residues" evidence="1">
    <location>
        <begin position="136"/>
        <end position="154"/>
    </location>
</feature>
<keyword evidence="2" id="KW-0732">Signal</keyword>
<dbReference type="RefSeq" id="WP_146648834.1">
    <property type="nucleotide sequence ID" value="NZ_CP012333.1"/>
</dbReference>
<accession>A0A0K1PWJ5</accession>
<name>A0A0K1PWJ5_9BACT</name>
<feature type="region of interest" description="Disordered" evidence="1">
    <location>
        <begin position="130"/>
        <end position="191"/>
    </location>
</feature>
<dbReference type="STRING" id="1391654.AKJ09_04405"/>
<proteinExistence type="predicted"/>
<feature type="signal peptide" evidence="2">
    <location>
        <begin position="1"/>
        <end position="23"/>
    </location>
</feature>
<gene>
    <name evidence="3" type="ORF">AKJ09_04405</name>
</gene>
<dbReference type="Proteomes" id="UP000064967">
    <property type="component" value="Chromosome"/>
</dbReference>
<evidence type="ECO:0000313" key="4">
    <source>
        <dbReference type="Proteomes" id="UP000064967"/>
    </source>
</evidence>
<protein>
    <submittedName>
        <fullName evidence="3">Uncharacterized protein</fullName>
    </submittedName>
</protein>
<feature type="chain" id="PRO_5005466734" evidence="2">
    <location>
        <begin position="24"/>
        <end position="364"/>
    </location>
</feature>
<evidence type="ECO:0000313" key="3">
    <source>
        <dbReference type="EMBL" id="AKU97741.1"/>
    </source>
</evidence>
<dbReference type="AlphaFoldDB" id="A0A0K1PWJ5"/>
<dbReference type="EMBL" id="CP012333">
    <property type="protein sequence ID" value="AKU97741.1"/>
    <property type="molecule type" value="Genomic_DNA"/>
</dbReference>
<evidence type="ECO:0000256" key="1">
    <source>
        <dbReference type="SAM" id="MobiDB-lite"/>
    </source>
</evidence>
<dbReference type="KEGG" id="llu:AKJ09_04405"/>
<reference evidence="3 4" key="1">
    <citation type="submission" date="2015-08" db="EMBL/GenBank/DDBJ databases">
        <authorList>
            <person name="Babu N.S."/>
            <person name="Beckwith C.J."/>
            <person name="Beseler K.G."/>
            <person name="Brison A."/>
            <person name="Carone J.V."/>
            <person name="Caskin T.P."/>
            <person name="Diamond M."/>
            <person name="Durham M.E."/>
            <person name="Foxe J.M."/>
            <person name="Go M."/>
            <person name="Henderson B.A."/>
            <person name="Jones I.B."/>
            <person name="McGettigan J.A."/>
            <person name="Micheletti S.J."/>
            <person name="Nasrallah M.E."/>
            <person name="Ortiz D."/>
            <person name="Piller C.R."/>
            <person name="Privatt S.R."/>
            <person name="Schneider S.L."/>
            <person name="Sharp S."/>
            <person name="Smith T.C."/>
            <person name="Stanton J.D."/>
            <person name="Ullery H.E."/>
            <person name="Wilson R.J."/>
            <person name="Serrano M.G."/>
            <person name="Buck G."/>
            <person name="Lee V."/>
            <person name="Wang Y."/>
            <person name="Carvalho R."/>
            <person name="Voegtly L."/>
            <person name="Shi R."/>
            <person name="Duckworth R."/>
            <person name="Johnson A."/>
            <person name="Loviza R."/>
            <person name="Walstead R."/>
            <person name="Shah Z."/>
            <person name="Kiflezghi M."/>
            <person name="Wade K."/>
            <person name="Ball S.L."/>
            <person name="Bradley K.W."/>
            <person name="Asai D.J."/>
            <person name="Bowman C.A."/>
            <person name="Russell D.A."/>
            <person name="Pope W.H."/>
            <person name="Jacobs-Sera D."/>
            <person name="Hendrix R.W."/>
            <person name="Hatfull G.F."/>
        </authorList>
    </citation>
    <scope>NUCLEOTIDE SEQUENCE [LARGE SCALE GENOMIC DNA]</scope>
    <source>
        <strain evidence="3 4">DSM 27648</strain>
    </source>
</reference>
<organism evidence="3 4">
    <name type="scientific">Labilithrix luteola</name>
    <dbReference type="NCBI Taxonomy" id="1391654"/>
    <lineage>
        <taxon>Bacteria</taxon>
        <taxon>Pseudomonadati</taxon>
        <taxon>Myxococcota</taxon>
        <taxon>Polyangia</taxon>
        <taxon>Polyangiales</taxon>
        <taxon>Labilitrichaceae</taxon>
        <taxon>Labilithrix</taxon>
    </lineage>
</organism>
<sequence length="364" mass="38220">MRLGVSSALALALLLVPREPAQASEPSEPGAPHGDIEHVALTYHVADGCPDQAAFVSAIEARTRRAHFDAQTTGTRRFVVDIERKGANFAGRLVVEQGTSRATREVTSTTCKEVVEAFVLVTVIAIDPSASLSPVATPPPPPPPEEVPPAPPSAPTESTEAPSPPREAPSAGNVGARQRPKSPKKEPAPEWHLRAGAGAFVATGIADSAMISAHPVIDFASTARGLSPSVRLGLVWANSSAQPAYPGQVVFGLRTLVLSGCAVRIAPWGERLPSARICGAFEGGVLAVRPYGLERATSPDRPWFAAGPLVRFDLPIVDRLSLSADAGLALPFERERVYSLAGPTVTVVEAVQFRLAVSALLRAF</sequence>
<keyword evidence="4" id="KW-1185">Reference proteome</keyword>